<dbReference type="InterPro" id="IPR005829">
    <property type="entry name" value="Sugar_transporter_CS"/>
</dbReference>
<keyword evidence="4" id="KW-1003">Cell membrane</keyword>
<evidence type="ECO:0000256" key="8">
    <source>
        <dbReference type="ARBA" id="ARBA00023136"/>
    </source>
</evidence>
<evidence type="ECO:0000256" key="9">
    <source>
        <dbReference type="RuleBase" id="RU003346"/>
    </source>
</evidence>
<dbReference type="PANTHER" id="PTHR48020:SF12">
    <property type="entry name" value="PROTON MYO-INOSITOL COTRANSPORTER"/>
    <property type="match status" value="1"/>
</dbReference>
<dbReference type="EMBL" id="WIPH01000005">
    <property type="protein sequence ID" value="MQR98400.1"/>
    <property type="molecule type" value="Genomic_DNA"/>
</dbReference>
<feature type="transmembrane region" description="Helical" evidence="11">
    <location>
        <begin position="365"/>
        <end position="390"/>
    </location>
</feature>
<comment type="similarity">
    <text evidence="2 9">Belongs to the major facilitator superfamily. Sugar transporter (TC 2.A.1.1) family.</text>
</comment>
<name>A0A7X1SR19_9PROT</name>
<feature type="domain" description="Major facilitator superfamily (MFS) profile" evidence="12">
    <location>
        <begin position="34"/>
        <end position="456"/>
    </location>
</feature>
<dbReference type="InterPro" id="IPR003663">
    <property type="entry name" value="Sugar/inositol_transpt"/>
</dbReference>
<evidence type="ECO:0000313" key="13">
    <source>
        <dbReference type="EMBL" id="MQR98400.1"/>
    </source>
</evidence>
<feature type="transmembrane region" description="Helical" evidence="11">
    <location>
        <begin position="33"/>
        <end position="59"/>
    </location>
</feature>
<dbReference type="InterPro" id="IPR005828">
    <property type="entry name" value="MFS_sugar_transport-like"/>
</dbReference>
<evidence type="ECO:0000259" key="12">
    <source>
        <dbReference type="PROSITE" id="PS50850"/>
    </source>
</evidence>
<comment type="subcellular location">
    <subcellularLocation>
        <location evidence="1">Cell membrane</location>
        <topology evidence="1">Multi-pass membrane protein</topology>
    </subcellularLocation>
</comment>
<keyword evidence="5" id="KW-0762">Sugar transport</keyword>
<dbReference type="PANTHER" id="PTHR48020">
    <property type="entry name" value="PROTON MYO-INOSITOL COTRANSPORTER"/>
    <property type="match status" value="1"/>
</dbReference>
<evidence type="ECO:0000256" key="11">
    <source>
        <dbReference type="SAM" id="Phobius"/>
    </source>
</evidence>
<evidence type="ECO:0000256" key="5">
    <source>
        <dbReference type="ARBA" id="ARBA00022597"/>
    </source>
</evidence>
<feature type="transmembrane region" description="Helical" evidence="11">
    <location>
        <begin position="71"/>
        <end position="89"/>
    </location>
</feature>
<sequence length="478" mass="51593">MSDTVLNPSPSSAPSSAPPSGAVKAPMVRRMMFAVALAAIAGLMFGLDVGVISGALGFIRDEFHATDFEQSWIVSSMMFGAAVGAVGAGRMSYAFGRRRSLIFSAFLFVAGGLVCALASSVSELIIGRAMLGLAIGIGSFVAPLYISEVSDISRRGSLVSMYQLMITLGILLAFVSNAILSYSGSWRWMLGIMAIPGTFFLIGSFFLPDSPRWLMLRGRHDEALSIMKELRHNPELAHQEIRDIQGQIHDRQRGLAMFLENRNFRRAVLLGIALQVMQQLTGINVVMYYAPRIFQEVGFGSSGQIWGTAIVGVVNWLATFIAIAFADNWGRRPMLITGFAIMSAGLAVLATIMSGAAGNTDLSHYLAISVLLCFIAGFAFSAGPLVWVLCSEIMPLQGRDFGITCSTVTNWVTNMVVGATFLGLLTTLGASHTFWLYAGLNALFIFMVLFFVPETKGVSLESIETKLNQGVTLRNIGR</sequence>
<feature type="transmembrane region" description="Helical" evidence="11">
    <location>
        <begin position="101"/>
        <end position="119"/>
    </location>
</feature>
<keyword evidence="6 11" id="KW-0812">Transmembrane</keyword>
<feature type="transmembrane region" description="Helical" evidence="11">
    <location>
        <begin position="158"/>
        <end position="180"/>
    </location>
</feature>
<feature type="transmembrane region" description="Helical" evidence="11">
    <location>
        <begin position="411"/>
        <end position="428"/>
    </location>
</feature>
<protein>
    <submittedName>
        <fullName evidence="13">Sugar porter family MFS transporter</fullName>
    </submittedName>
</protein>
<evidence type="ECO:0000256" key="1">
    <source>
        <dbReference type="ARBA" id="ARBA00004651"/>
    </source>
</evidence>
<dbReference type="PRINTS" id="PR00171">
    <property type="entry name" value="SUGRTRNSPORT"/>
</dbReference>
<dbReference type="SUPFAM" id="SSF103473">
    <property type="entry name" value="MFS general substrate transporter"/>
    <property type="match status" value="1"/>
</dbReference>
<dbReference type="RefSeq" id="WP_153430060.1">
    <property type="nucleotide sequence ID" value="NZ_WIPH01000005.1"/>
</dbReference>
<dbReference type="NCBIfam" id="TIGR00879">
    <property type="entry name" value="SP"/>
    <property type="match status" value="1"/>
</dbReference>
<keyword evidence="3 9" id="KW-0813">Transport</keyword>
<keyword evidence="8 11" id="KW-0472">Membrane</keyword>
<dbReference type="FunFam" id="1.20.1250.20:FF:000218">
    <property type="entry name" value="facilitated trehalose transporter Tret1"/>
    <property type="match status" value="1"/>
</dbReference>
<feature type="transmembrane region" description="Helical" evidence="11">
    <location>
        <begin position="305"/>
        <end position="326"/>
    </location>
</feature>
<dbReference type="GO" id="GO:0005886">
    <property type="term" value="C:plasma membrane"/>
    <property type="evidence" value="ECO:0007669"/>
    <property type="project" value="UniProtKB-SubCell"/>
</dbReference>
<feature type="transmembrane region" description="Helical" evidence="11">
    <location>
        <begin position="434"/>
        <end position="452"/>
    </location>
</feature>
<keyword evidence="14" id="KW-1185">Reference proteome</keyword>
<feature type="transmembrane region" description="Helical" evidence="11">
    <location>
        <begin position="125"/>
        <end position="146"/>
    </location>
</feature>
<evidence type="ECO:0000256" key="2">
    <source>
        <dbReference type="ARBA" id="ARBA00010992"/>
    </source>
</evidence>
<dbReference type="GO" id="GO:0022857">
    <property type="term" value="F:transmembrane transporter activity"/>
    <property type="evidence" value="ECO:0007669"/>
    <property type="project" value="InterPro"/>
</dbReference>
<evidence type="ECO:0000313" key="14">
    <source>
        <dbReference type="Proteomes" id="UP000432209"/>
    </source>
</evidence>
<feature type="transmembrane region" description="Helical" evidence="11">
    <location>
        <begin position="333"/>
        <end position="353"/>
    </location>
</feature>
<feature type="region of interest" description="Disordered" evidence="10">
    <location>
        <begin position="1"/>
        <end position="22"/>
    </location>
</feature>
<dbReference type="PROSITE" id="PS00216">
    <property type="entry name" value="SUGAR_TRANSPORT_1"/>
    <property type="match status" value="1"/>
</dbReference>
<accession>A0A7X1SR19</accession>
<comment type="caution">
    <text evidence="13">The sequence shown here is derived from an EMBL/GenBank/DDBJ whole genome shotgun (WGS) entry which is preliminary data.</text>
</comment>
<evidence type="ECO:0000256" key="6">
    <source>
        <dbReference type="ARBA" id="ARBA00022692"/>
    </source>
</evidence>
<feature type="transmembrane region" description="Helical" evidence="11">
    <location>
        <begin position="186"/>
        <end position="207"/>
    </location>
</feature>
<evidence type="ECO:0000256" key="7">
    <source>
        <dbReference type="ARBA" id="ARBA00022989"/>
    </source>
</evidence>
<evidence type="ECO:0000256" key="3">
    <source>
        <dbReference type="ARBA" id="ARBA00022448"/>
    </source>
</evidence>
<dbReference type="Gene3D" id="1.20.1250.20">
    <property type="entry name" value="MFS general substrate transporter like domains"/>
    <property type="match status" value="1"/>
</dbReference>
<dbReference type="Proteomes" id="UP000432209">
    <property type="component" value="Unassembled WGS sequence"/>
</dbReference>
<dbReference type="Pfam" id="PF00083">
    <property type="entry name" value="Sugar_tr"/>
    <property type="match status" value="1"/>
</dbReference>
<gene>
    <name evidence="13" type="ORF">GFJ39_04135</name>
</gene>
<proteinExistence type="inferred from homology"/>
<dbReference type="AlphaFoldDB" id="A0A7X1SR19"/>
<dbReference type="InterPro" id="IPR036259">
    <property type="entry name" value="MFS_trans_sf"/>
</dbReference>
<dbReference type="PROSITE" id="PS00217">
    <property type="entry name" value="SUGAR_TRANSPORT_2"/>
    <property type="match status" value="1"/>
</dbReference>
<dbReference type="InterPro" id="IPR020846">
    <property type="entry name" value="MFS_dom"/>
</dbReference>
<dbReference type="InterPro" id="IPR050814">
    <property type="entry name" value="Myo-inositol_Transporter"/>
</dbReference>
<organism evidence="13 14">
    <name type="scientific">Gluconobacter aidae</name>
    <dbReference type="NCBI Taxonomy" id="2662454"/>
    <lineage>
        <taxon>Bacteria</taxon>
        <taxon>Pseudomonadati</taxon>
        <taxon>Pseudomonadota</taxon>
        <taxon>Alphaproteobacteria</taxon>
        <taxon>Acetobacterales</taxon>
        <taxon>Acetobacteraceae</taxon>
        <taxon>Gluconobacter</taxon>
    </lineage>
</organism>
<reference evidence="13 14" key="1">
    <citation type="submission" date="2019-10" db="EMBL/GenBank/DDBJ databases">
        <title>Gluconobacter aidae sp. nov., a novel species of acetic acid bacteria isolated in Thailand.</title>
        <authorList>
            <person name="Yukphan P."/>
            <person name="Charoenyingcharoen P."/>
            <person name="Malimas S."/>
            <person name="Muramatsu Y."/>
            <person name="Nakagawa Y."/>
            <person name="Tanasupawat S."/>
            <person name="Yamada Y."/>
        </authorList>
    </citation>
    <scope>NUCLEOTIDE SEQUENCE [LARGE SCALE GENOMIC DNA]</scope>
    <source>
        <strain evidence="13 14">AC10</strain>
    </source>
</reference>
<feature type="compositionally biased region" description="Low complexity" evidence="10">
    <location>
        <begin position="8"/>
        <end position="20"/>
    </location>
</feature>
<feature type="transmembrane region" description="Helical" evidence="11">
    <location>
        <begin position="267"/>
        <end position="290"/>
    </location>
</feature>
<dbReference type="PROSITE" id="PS50850">
    <property type="entry name" value="MFS"/>
    <property type="match status" value="1"/>
</dbReference>
<keyword evidence="7 11" id="KW-1133">Transmembrane helix</keyword>
<evidence type="ECO:0000256" key="4">
    <source>
        <dbReference type="ARBA" id="ARBA00022475"/>
    </source>
</evidence>
<evidence type="ECO:0000256" key="10">
    <source>
        <dbReference type="SAM" id="MobiDB-lite"/>
    </source>
</evidence>